<dbReference type="AlphaFoldDB" id="A0AAV7FFW0"/>
<comment type="caution">
    <text evidence="1">The sequence shown here is derived from an EMBL/GenBank/DDBJ whole genome shotgun (WGS) entry which is preliminary data.</text>
</comment>
<protein>
    <submittedName>
        <fullName evidence="1">Uncharacterized protein</fullName>
    </submittedName>
</protein>
<reference evidence="1 2" key="1">
    <citation type="submission" date="2021-07" db="EMBL/GenBank/DDBJ databases">
        <title>The Aristolochia fimbriata genome: insights into angiosperm evolution, floral development and chemical biosynthesis.</title>
        <authorList>
            <person name="Jiao Y."/>
        </authorList>
    </citation>
    <scope>NUCLEOTIDE SEQUENCE [LARGE SCALE GENOMIC DNA]</scope>
    <source>
        <strain evidence="1">IBCAS-2021</strain>
        <tissue evidence="1">Leaf</tissue>
    </source>
</reference>
<sequence>MARWRARTIANDRSPRHTRCKCNDQYSTANRQPPRLCGNKTLVAAHTLFGSGRSSSPSFGDLESNRSSNMAVPRICSTTRCNAKQTTLYAYEHLTRPVLACC</sequence>
<evidence type="ECO:0000313" key="1">
    <source>
        <dbReference type="EMBL" id="KAG9459914.1"/>
    </source>
</evidence>
<dbReference type="Proteomes" id="UP000825729">
    <property type="component" value="Unassembled WGS sequence"/>
</dbReference>
<organism evidence="1 2">
    <name type="scientific">Aristolochia fimbriata</name>
    <name type="common">White veined hardy Dutchman's pipe vine</name>
    <dbReference type="NCBI Taxonomy" id="158543"/>
    <lineage>
        <taxon>Eukaryota</taxon>
        <taxon>Viridiplantae</taxon>
        <taxon>Streptophyta</taxon>
        <taxon>Embryophyta</taxon>
        <taxon>Tracheophyta</taxon>
        <taxon>Spermatophyta</taxon>
        <taxon>Magnoliopsida</taxon>
        <taxon>Magnoliidae</taxon>
        <taxon>Piperales</taxon>
        <taxon>Aristolochiaceae</taxon>
        <taxon>Aristolochia</taxon>
    </lineage>
</organism>
<accession>A0AAV7FFW0</accession>
<proteinExistence type="predicted"/>
<gene>
    <name evidence="1" type="ORF">H6P81_004422</name>
</gene>
<keyword evidence="2" id="KW-1185">Reference proteome</keyword>
<name>A0AAV7FFW0_ARIFI</name>
<evidence type="ECO:0000313" key="2">
    <source>
        <dbReference type="Proteomes" id="UP000825729"/>
    </source>
</evidence>
<dbReference type="EMBL" id="JAINDJ010000002">
    <property type="protein sequence ID" value="KAG9459914.1"/>
    <property type="molecule type" value="Genomic_DNA"/>
</dbReference>